<dbReference type="InterPro" id="IPR029052">
    <property type="entry name" value="Metallo-depent_PP-like"/>
</dbReference>
<evidence type="ECO:0000313" key="2">
    <source>
        <dbReference type="EMBL" id="MVQ33859.1"/>
    </source>
</evidence>
<keyword evidence="3" id="KW-1185">Reference proteome</keyword>
<evidence type="ECO:0000259" key="1">
    <source>
        <dbReference type="Pfam" id="PF00149"/>
    </source>
</evidence>
<dbReference type="Proteomes" id="UP000467637">
    <property type="component" value="Unassembled WGS sequence"/>
</dbReference>
<name>A0ABW9U1A7_9BACL</name>
<dbReference type="Pfam" id="PF00149">
    <property type="entry name" value="Metallophos"/>
    <property type="match status" value="1"/>
</dbReference>
<sequence>MNRRAFLKYSMSAVGSLAALAGVSGLYSIFGERYWIQLKTVPLAYRRYPAAFAGMRIVQFSDTHLGKYYSLDQLARVVKLVQRQKPDLICFTGDLFDSNYGQISDDVIPILSQLQAKLGKYAVLGNHDMRLDPGRVRDVLEQSGFTVLVNANKSIVRGNSRLWIAGIDEMFHGKPDLPLALKGTKEDEFVLLLAHEPDFADTALKFPVDLQLSGHSHGGQIRIPFYGSLFTPDLGQKYEVGLYTFEKSEFHVYTNRGIGTTLFPIRFNCRPEITVFVLEAKQP</sequence>
<dbReference type="Gene3D" id="3.60.21.10">
    <property type="match status" value="1"/>
</dbReference>
<comment type="caution">
    <text evidence="2">The sequence shown here is derived from an EMBL/GenBank/DDBJ whole genome shotgun (WGS) entry which is preliminary data.</text>
</comment>
<organism evidence="2 3">
    <name type="scientific">Paenibacillus anseongense</name>
    <dbReference type="NCBI Taxonomy" id="2682845"/>
    <lineage>
        <taxon>Bacteria</taxon>
        <taxon>Bacillati</taxon>
        <taxon>Bacillota</taxon>
        <taxon>Bacilli</taxon>
        <taxon>Bacillales</taxon>
        <taxon>Paenibacillaceae</taxon>
        <taxon>Paenibacillus</taxon>
    </lineage>
</organism>
<gene>
    <name evidence="2" type="ORF">GON05_04265</name>
</gene>
<dbReference type="PANTHER" id="PTHR31302">
    <property type="entry name" value="TRANSMEMBRANE PROTEIN WITH METALLOPHOSPHOESTERASE DOMAIN-RELATED"/>
    <property type="match status" value="1"/>
</dbReference>
<reference evidence="2 3" key="1">
    <citation type="submission" date="2019-12" db="EMBL/GenBank/DDBJ databases">
        <authorList>
            <person name="Huq M.A."/>
        </authorList>
    </citation>
    <scope>NUCLEOTIDE SEQUENCE [LARGE SCALE GENOMIC DNA]</scope>
    <source>
        <strain evidence="2 3">MAH-34</strain>
    </source>
</reference>
<evidence type="ECO:0000313" key="3">
    <source>
        <dbReference type="Proteomes" id="UP000467637"/>
    </source>
</evidence>
<dbReference type="SUPFAM" id="SSF56300">
    <property type="entry name" value="Metallo-dependent phosphatases"/>
    <property type="match status" value="1"/>
</dbReference>
<dbReference type="InterPro" id="IPR004843">
    <property type="entry name" value="Calcineurin-like_PHP"/>
</dbReference>
<feature type="domain" description="Calcineurin-like phosphoesterase" evidence="1">
    <location>
        <begin position="55"/>
        <end position="218"/>
    </location>
</feature>
<proteinExistence type="predicted"/>
<dbReference type="CDD" id="cd07385">
    <property type="entry name" value="MPP_YkuE_C"/>
    <property type="match status" value="1"/>
</dbReference>
<dbReference type="EMBL" id="WSEM01000004">
    <property type="protein sequence ID" value="MVQ33859.1"/>
    <property type="molecule type" value="Genomic_DNA"/>
</dbReference>
<protein>
    <submittedName>
        <fullName evidence="2">Metallophosphoesterase</fullName>
    </submittedName>
</protein>
<dbReference type="PANTHER" id="PTHR31302:SF25">
    <property type="entry name" value="PHOSPHOESTERASE"/>
    <property type="match status" value="1"/>
</dbReference>
<dbReference type="InterPro" id="IPR051158">
    <property type="entry name" value="Metallophosphoesterase_sf"/>
</dbReference>
<accession>A0ABW9U1A7</accession>